<dbReference type="Proteomes" id="UP001492380">
    <property type="component" value="Unassembled WGS sequence"/>
</dbReference>
<gene>
    <name evidence="2" type="ORF">HDK90DRAFT_471038</name>
</gene>
<feature type="region of interest" description="Disordered" evidence="1">
    <location>
        <begin position="95"/>
        <end position="134"/>
    </location>
</feature>
<evidence type="ECO:0000256" key="1">
    <source>
        <dbReference type="SAM" id="MobiDB-lite"/>
    </source>
</evidence>
<organism evidence="2 3">
    <name type="scientific">Phyllosticta capitalensis</name>
    <dbReference type="NCBI Taxonomy" id="121624"/>
    <lineage>
        <taxon>Eukaryota</taxon>
        <taxon>Fungi</taxon>
        <taxon>Dikarya</taxon>
        <taxon>Ascomycota</taxon>
        <taxon>Pezizomycotina</taxon>
        <taxon>Dothideomycetes</taxon>
        <taxon>Dothideomycetes incertae sedis</taxon>
        <taxon>Botryosphaeriales</taxon>
        <taxon>Phyllostictaceae</taxon>
        <taxon>Phyllosticta</taxon>
    </lineage>
</organism>
<dbReference type="EMBL" id="JBBWRZ010000015">
    <property type="protein sequence ID" value="KAK8222726.1"/>
    <property type="molecule type" value="Genomic_DNA"/>
</dbReference>
<evidence type="ECO:0000313" key="2">
    <source>
        <dbReference type="EMBL" id="KAK8222726.1"/>
    </source>
</evidence>
<name>A0ABR1Y8Q4_9PEZI</name>
<feature type="region of interest" description="Disordered" evidence="1">
    <location>
        <begin position="1"/>
        <end position="23"/>
    </location>
</feature>
<evidence type="ECO:0000313" key="3">
    <source>
        <dbReference type="Proteomes" id="UP001492380"/>
    </source>
</evidence>
<accession>A0ABR1Y8Q4</accession>
<feature type="compositionally biased region" description="Low complexity" evidence="1">
    <location>
        <begin position="13"/>
        <end position="23"/>
    </location>
</feature>
<protein>
    <submittedName>
        <fullName evidence="2">Uncharacterized protein</fullName>
    </submittedName>
</protein>
<reference evidence="2 3" key="1">
    <citation type="submission" date="2024-04" db="EMBL/GenBank/DDBJ databases">
        <title>Phyllosticta paracitricarpa is synonymous to the EU quarantine fungus P. citricarpa based on phylogenomic analyses.</title>
        <authorList>
            <consortium name="Lawrence Berkeley National Laboratory"/>
            <person name="Van Ingen-Buijs V.A."/>
            <person name="Van Westerhoven A.C."/>
            <person name="Haridas S."/>
            <person name="Skiadas P."/>
            <person name="Martin F."/>
            <person name="Groenewald J.Z."/>
            <person name="Crous P.W."/>
            <person name="Seidl M.F."/>
        </authorList>
    </citation>
    <scope>NUCLEOTIDE SEQUENCE [LARGE SCALE GENOMIC DNA]</scope>
    <source>
        <strain evidence="2 3">CBS 123374</strain>
    </source>
</reference>
<sequence length="134" mass="14980">MLSHHLSCGSEISFSTTSSTSSFEPPDTFWFYEQTEFPAMKTCIDQDGDVKPRHLRAWRAIKSSLKRNTSSSARNNKTNATLFGKLCCFLSPRFSKNGRESSDPVSEDPSARPSRLPRRGMDLDRTGDSALNVV</sequence>
<comment type="caution">
    <text evidence="2">The sequence shown here is derived from an EMBL/GenBank/DDBJ whole genome shotgun (WGS) entry which is preliminary data.</text>
</comment>
<proteinExistence type="predicted"/>
<keyword evidence="3" id="KW-1185">Reference proteome</keyword>